<evidence type="ECO:0000313" key="3">
    <source>
        <dbReference type="EMBL" id="SMC98928.1"/>
    </source>
</evidence>
<keyword evidence="4" id="KW-1185">Reference proteome</keyword>
<dbReference type="OrthoDB" id="9804286at2"/>
<gene>
    <name evidence="3" type="ORF">SAMN06295998_11618</name>
</gene>
<accession>A0A1W2DPF6</accession>
<reference evidence="3 4" key="1">
    <citation type="submission" date="2017-04" db="EMBL/GenBank/DDBJ databases">
        <authorList>
            <person name="Afonso C.L."/>
            <person name="Miller P.J."/>
            <person name="Scott M.A."/>
            <person name="Spackman E."/>
            <person name="Goraichik I."/>
            <person name="Dimitrov K.M."/>
            <person name="Suarez D.L."/>
            <person name="Swayne D.E."/>
        </authorList>
    </citation>
    <scope>NUCLEOTIDE SEQUENCE [LARGE SCALE GENOMIC DNA]</scope>
    <source>
        <strain evidence="3 4">CGMCC 1.12644</strain>
    </source>
</reference>
<organism evidence="3 4">
    <name type="scientific">Primorskyibacter flagellatus</name>
    <dbReference type="NCBI Taxonomy" id="1387277"/>
    <lineage>
        <taxon>Bacteria</taxon>
        <taxon>Pseudomonadati</taxon>
        <taxon>Pseudomonadota</taxon>
        <taxon>Alphaproteobacteria</taxon>
        <taxon>Rhodobacterales</taxon>
        <taxon>Roseobacteraceae</taxon>
        <taxon>Primorskyibacter</taxon>
    </lineage>
</organism>
<dbReference type="InterPro" id="IPR000594">
    <property type="entry name" value="ThiF_NAD_FAD-bd"/>
</dbReference>
<keyword evidence="3" id="KW-0808">Transferase</keyword>
<dbReference type="FunFam" id="3.40.50.720:FF:000080">
    <property type="entry name" value="Thiazole biosynthesis adenylyltransferase ThiF"/>
    <property type="match status" value="1"/>
</dbReference>
<comment type="similarity">
    <text evidence="1">Belongs to the HesA/MoeB/ThiF family.</text>
</comment>
<dbReference type="Pfam" id="PF00899">
    <property type="entry name" value="ThiF"/>
    <property type="match status" value="1"/>
</dbReference>
<protein>
    <submittedName>
        <fullName evidence="3">Molybdopterin or thiamine biosynthesis adenylyltransferase</fullName>
    </submittedName>
</protein>
<dbReference type="Proteomes" id="UP000192330">
    <property type="component" value="Unassembled WGS sequence"/>
</dbReference>
<dbReference type="RefSeq" id="WP_084353859.1">
    <property type="nucleotide sequence ID" value="NZ_FWYD01000016.1"/>
</dbReference>
<dbReference type="GO" id="GO:0016779">
    <property type="term" value="F:nucleotidyltransferase activity"/>
    <property type="evidence" value="ECO:0007669"/>
    <property type="project" value="UniProtKB-KW"/>
</dbReference>
<dbReference type="EMBL" id="FWYD01000016">
    <property type="protein sequence ID" value="SMC98928.1"/>
    <property type="molecule type" value="Genomic_DNA"/>
</dbReference>
<dbReference type="GO" id="GO:0008146">
    <property type="term" value="F:sulfotransferase activity"/>
    <property type="evidence" value="ECO:0007669"/>
    <property type="project" value="TreeGrafter"/>
</dbReference>
<dbReference type="SUPFAM" id="SSF69572">
    <property type="entry name" value="Activating enzymes of the ubiquitin-like proteins"/>
    <property type="match status" value="1"/>
</dbReference>
<sequence>MSRYARQIAVPELGPLGHARLRRAHVLVIGAGGLAAPVLQYLGGAGVGRIRLVDPDRVEATNLHRQTLFRESDIGVAKSKAAAAAITALNPDCRVEAVVAALDPANVGALCDSTDLVLDCADSFAASYILSDACHAAGRPLVSASVVGLDGYAGAFCGGAPSLRAVFPDLPQRLGSCAEDGVLGPVVGVIGALQAQMALALLAGLDPSPLGQLFTFDGRSLRSGGFRFADTPEPERGPRFLAPSAITAADFLVDLRAEDEAPLMRPFARRLPATAFGPGGPIPATGQRAVLCCRSGQRAWTAAERLGAVWDGNIFLVALGDPTGDIP</sequence>
<dbReference type="GO" id="GO:0005829">
    <property type="term" value="C:cytosol"/>
    <property type="evidence" value="ECO:0007669"/>
    <property type="project" value="TreeGrafter"/>
</dbReference>
<dbReference type="InterPro" id="IPR035985">
    <property type="entry name" value="Ubiquitin-activating_enz"/>
</dbReference>
<dbReference type="GO" id="GO:0004792">
    <property type="term" value="F:thiosulfate-cyanide sulfurtransferase activity"/>
    <property type="evidence" value="ECO:0007669"/>
    <property type="project" value="TreeGrafter"/>
</dbReference>
<dbReference type="InterPro" id="IPR045886">
    <property type="entry name" value="ThiF/MoeB/HesA"/>
</dbReference>
<name>A0A1W2DPF6_9RHOB</name>
<keyword evidence="3" id="KW-0548">Nucleotidyltransferase</keyword>
<proteinExistence type="inferred from homology"/>
<evidence type="ECO:0000313" key="4">
    <source>
        <dbReference type="Proteomes" id="UP000192330"/>
    </source>
</evidence>
<dbReference type="CDD" id="cd00757">
    <property type="entry name" value="ThiF_MoeB_HesA_family"/>
    <property type="match status" value="1"/>
</dbReference>
<evidence type="ECO:0000259" key="2">
    <source>
        <dbReference type="Pfam" id="PF00899"/>
    </source>
</evidence>
<dbReference type="GO" id="GO:0008641">
    <property type="term" value="F:ubiquitin-like modifier activating enzyme activity"/>
    <property type="evidence" value="ECO:0007669"/>
    <property type="project" value="InterPro"/>
</dbReference>
<dbReference type="PANTHER" id="PTHR10953:SF102">
    <property type="entry name" value="ADENYLYLTRANSFERASE AND SULFURTRANSFERASE MOCS3"/>
    <property type="match status" value="1"/>
</dbReference>
<dbReference type="PANTHER" id="PTHR10953">
    <property type="entry name" value="UBIQUITIN-ACTIVATING ENZYME E1"/>
    <property type="match status" value="1"/>
</dbReference>
<dbReference type="STRING" id="1387277.SAMN06295998_11618"/>
<evidence type="ECO:0000256" key="1">
    <source>
        <dbReference type="ARBA" id="ARBA00009919"/>
    </source>
</evidence>
<feature type="domain" description="THIF-type NAD/FAD binding fold" evidence="2">
    <location>
        <begin position="4"/>
        <end position="226"/>
    </location>
</feature>
<dbReference type="Gene3D" id="3.40.50.720">
    <property type="entry name" value="NAD(P)-binding Rossmann-like Domain"/>
    <property type="match status" value="1"/>
</dbReference>
<dbReference type="AlphaFoldDB" id="A0A1W2DPF6"/>